<dbReference type="InterPro" id="IPR017748">
    <property type="entry name" value="TagF"/>
</dbReference>
<evidence type="ECO:0000313" key="2">
    <source>
        <dbReference type="Proteomes" id="UP000256780"/>
    </source>
</evidence>
<organism evidence="1 2">
    <name type="scientific">Cupriavidus taiwanensis</name>
    <dbReference type="NCBI Taxonomy" id="164546"/>
    <lineage>
        <taxon>Bacteria</taxon>
        <taxon>Pseudomonadati</taxon>
        <taxon>Pseudomonadota</taxon>
        <taxon>Betaproteobacteria</taxon>
        <taxon>Burkholderiales</taxon>
        <taxon>Burkholderiaceae</taxon>
        <taxon>Cupriavidus</taxon>
    </lineage>
</organism>
<dbReference type="AlphaFoldDB" id="A0A975X290"/>
<protein>
    <submittedName>
        <fullName evidence="1">Replication/virulence associated protein</fullName>
    </submittedName>
</protein>
<reference evidence="1 2" key="1">
    <citation type="submission" date="2018-01" db="EMBL/GenBank/DDBJ databases">
        <authorList>
            <person name="Clerissi C."/>
        </authorList>
    </citation>
    <scope>NUCLEOTIDE SEQUENCE [LARGE SCALE GENOMIC DNA]</scope>
    <source>
        <strain evidence="1">Cupriavidus sp. LMG 19464</strain>
    </source>
</reference>
<dbReference type="InterPro" id="IPR038225">
    <property type="entry name" value="TagF_sf"/>
</dbReference>
<proteinExistence type="predicted"/>
<dbReference type="Gene3D" id="3.40.1730.10">
    <property type="entry name" value="pa0076 domain"/>
    <property type="match status" value="1"/>
</dbReference>
<dbReference type="Proteomes" id="UP000256780">
    <property type="component" value="Chromosome CBM2587_a"/>
</dbReference>
<gene>
    <name evidence="1" type="primary">sciT</name>
    <name evidence="1" type="ORF">CBM2587_A40088</name>
</gene>
<dbReference type="Pfam" id="PF09867">
    <property type="entry name" value="TagF_N"/>
    <property type="match status" value="1"/>
</dbReference>
<name>A0A975X290_9BURK</name>
<comment type="caution">
    <text evidence="1">The sequence shown here is derived from an EMBL/GenBank/DDBJ whole genome shotgun (WGS) entry which is preliminary data.</text>
</comment>
<evidence type="ECO:0000313" key="1">
    <source>
        <dbReference type="EMBL" id="SOY53480.1"/>
    </source>
</evidence>
<accession>A0A975X290</accession>
<dbReference type="RefSeq" id="WP_198048091.1">
    <property type="nucleotide sequence ID" value="NZ_LT976853.1"/>
</dbReference>
<dbReference type="EMBL" id="OFSQ01000023">
    <property type="protein sequence ID" value="SOY53480.1"/>
    <property type="molecule type" value="Genomic_DNA"/>
</dbReference>
<sequence length="236" mass="25534">MITAPSMFGKLPGQRDFVRHRAPLDQVQAWRSCFDGGDDALPVRAASHAANAPARQWLHLTPPSLSGPCRLCPGEPCQFVLRPGGLQFPDGRGYLVGVIAASHDQVGRRYPLVVWQCASAGWAGHVLAPPAQWLTELAQLVRDHTHEADRTGLPAAIDALWARHRPRWGERLRLSLGRLAEAGARASGRRAPSAMCESFLPDLLRLGSLGSVWQSTGRGPFGIEGLASIRRIVAGL</sequence>